<sequence>MLLGCTDNRQLYQNTPLGFSLRLPASVQLRENYMGSAVVIEPRADSALAGKLRYLSVDVNEAKSATSSLESYSQFRLKGLQHFAVRSDITHREEVKLAAYPAQRLRMNVQFGAQESELLLHYLIAGGRGYTFTAAFPPNADPSAIKVVDSIITSFSAPLD</sequence>
<protein>
    <recommendedName>
        <fullName evidence="3">DUF1795 domain-containing protein</fullName>
    </recommendedName>
</protein>
<evidence type="ECO:0000313" key="2">
    <source>
        <dbReference type="Proteomes" id="UP001500392"/>
    </source>
</evidence>
<dbReference type="Proteomes" id="UP001500392">
    <property type="component" value="Unassembled WGS sequence"/>
</dbReference>
<dbReference type="Gene3D" id="3.40.1000.10">
    <property type="entry name" value="Mog1/PsbP, alpha/beta/alpha sandwich"/>
    <property type="match status" value="1"/>
</dbReference>
<gene>
    <name evidence="1" type="ORF">GCM10022414_27450</name>
</gene>
<proteinExistence type="predicted"/>
<organism evidence="1 2">
    <name type="scientific">Zhongshania borealis</name>
    <dbReference type="NCBI Taxonomy" id="889488"/>
    <lineage>
        <taxon>Bacteria</taxon>
        <taxon>Pseudomonadati</taxon>
        <taxon>Pseudomonadota</taxon>
        <taxon>Gammaproteobacteria</taxon>
        <taxon>Cellvibrionales</taxon>
        <taxon>Spongiibacteraceae</taxon>
        <taxon>Zhongshania</taxon>
    </lineage>
</organism>
<dbReference type="EMBL" id="BAABDM010000005">
    <property type="protein sequence ID" value="GAA4100449.1"/>
    <property type="molecule type" value="Genomic_DNA"/>
</dbReference>
<comment type="caution">
    <text evidence="1">The sequence shown here is derived from an EMBL/GenBank/DDBJ whole genome shotgun (WGS) entry which is preliminary data.</text>
</comment>
<reference evidence="2" key="1">
    <citation type="journal article" date="2019" name="Int. J. Syst. Evol. Microbiol.">
        <title>The Global Catalogue of Microorganisms (GCM) 10K type strain sequencing project: providing services to taxonomists for standard genome sequencing and annotation.</title>
        <authorList>
            <consortium name="The Broad Institute Genomics Platform"/>
            <consortium name="The Broad Institute Genome Sequencing Center for Infectious Disease"/>
            <person name="Wu L."/>
            <person name="Ma J."/>
        </authorList>
    </citation>
    <scope>NUCLEOTIDE SEQUENCE [LARGE SCALE GENOMIC DNA]</scope>
    <source>
        <strain evidence="2">JCM 17304</strain>
    </source>
</reference>
<evidence type="ECO:0000313" key="1">
    <source>
        <dbReference type="EMBL" id="GAA4100449.1"/>
    </source>
</evidence>
<accession>A0ABP7WYZ6</accession>
<evidence type="ECO:0008006" key="3">
    <source>
        <dbReference type="Google" id="ProtNLM"/>
    </source>
</evidence>
<keyword evidence="2" id="KW-1185">Reference proteome</keyword>
<name>A0ABP7WYZ6_9GAMM</name>